<evidence type="ECO:0000256" key="2">
    <source>
        <dbReference type="ARBA" id="ARBA00023136"/>
    </source>
</evidence>
<protein>
    <submittedName>
        <fullName evidence="5">Outer membrane beta-barrel family protein</fullName>
    </submittedName>
</protein>
<dbReference type="SUPFAM" id="SSF56935">
    <property type="entry name" value="Porins"/>
    <property type="match status" value="1"/>
</dbReference>
<accession>A0ABV2T8G5</accession>
<name>A0ABV2T8G5_9BACT</name>
<comment type="subcellular location">
    <subcellularLocation>
        <location evidence="1">Cell outer membrane</location>
    </subcellularLocation>
</comment>
<proteinExistence type="predicted"/>
<dbReference type="InterPro" id="IPR037066">
    <property type="entry name" value="Plug_dom_sf"/>
</dbReference>
<comment type="caution">
    <text evidence="5">The sequence shown here is derived from an EMBL/GenBank/DDBJ whole genome shotgun (WGS) entry which is preliminary data.</text>
</comment>
<evidence type="ECO:0000259" key="4">
    <source>
        <dbReference type="Pfam" id="PF14905"/>
    </source>
</evidence>
<dbReference type="Gene3D" id="2.40.170.20">
    <property type="entry name" value="TonB-dependent receptor, beta-barrel domain"/>
    <property type="match status" value="1"/>
</dbReference>
<dbReference type="Pfam" id="PF14905">
    <property type="entry name" value="OMP_b-brl_3"/>
    <property type="match status" value="1"/>
</dbReference>
<dbReference type="SUPFAM" id="SSF49478">
    <property type="entry name" value="Cna protein B-type domain"/>
    <property type="match status" value="1"/>
</dbReference>
<dbReference type="Proteomes" id="UP001549749">
    <property type="component" value="Unassembled WGS sequence"/>
</dbReference>
<keyword evidence="6" id="KW-1185">Reference proteome</keyword>
<dbReference type="RefSeq" id="WP_354661892.1">
    <property type="nucleotide sequence ID" value="NZ_JBEXAC010000002.1"/>
</dbReference>
<keyword evidence="2" id="KW-0472">Membrane</keyword>
<evidence type="ECO:0000313" key="6">
    <source>
        <dbReference type="Proteomes" id="UP001549749"/>
    </source>
</evidence>
<evidence type="ECO:0000313" key="5">
    <source>
        <dbReference type="EMBL" id="MET6999324.1"/>
    </source>
</evidence>
<organism evidence="5 6">
    <name type="scientific">Chitinophaga defluvii</name>
    <dbReference type="NCBI Taxonomy" id="3163343"/>
    <lineage>
        <taxon>Bacteria</taxon>
        <taxon>Pseudomonadati</taxon>
        <taxon>Bacteroidota</taxon>
        <taxon>Chitinophagia</taxon>
        <taxon>Chitinophagales</taxon>
        <taxon>Chitinophagaceae</taxon>
        <taxon>Chitinophaga</taxon>
    </lineage>
</organism>
<evidence type="ECO:0000256" key="3">
    <source>
        <dbReference type="ARBA" id="ARBA00023237"/>
    </source>
</evidence>
<dbReference type="EMBL" id="JBEXAC010000002">
    <property type="protein sequence ID" value="MET6999324.1"/>
    <property type="molecule type" value="Genomic_DNA"/>
</dbReference>
<evidence type="ECO:0000256" key="1">
    <source>
        <dbReference type="ARBA" id="ARBA00004442"/>
    </source>
</evidence>
<dbReference type="Gene3D" id="2.170.130.10">
    <property type="entry name" value="TonB-dependent receptor, plug domain"/>
    <property type="match status" value="1"/>
</dbReference>
<gene>
    <name evidence="5" type="ORF">ABR189_18190</name>
</gene>
<feature type="domain" description="Outer membrane protein beta-barrel" evidence="4">
    <location>
        <begin position="386"/>
        <end position="790"/>
    </location>
</feature>
<dbReference type="PANTHER" id="PTHR40980">
    <property type="entry name" value="PLUG DOMAIN-CONTAINING PROTEIN"/>
    <property type="match status" value="1"/>
</dbReference>
<dbReference type="InterPro" id="IPR036942">
    <property type="entry name" value="Beta-barrel_TonB_sf"/>
</dbReference>
<keyword evidence="3" id="KW-0998">Cell outer membrane</keyword>
<sequence>MKKTWSYTLIFIIYVTTYVNKSYSQEKMAYSNIKGKLSSTQNKNLDEVLIQLVNDADKKLVKMEYADQQGNFLFEQIPPGTYILVTQSMAFARYQSAPIVHTKNTDAGIILLSTASTTLKEAAVVATKPFIQQQYDKTVVNVAASISAAGSTALEVLEKAPGITIDQNDNIAMRGRQGVLVMIDGKQVPMSGQDLANMLRNMSANQIDKIDLITNPSAKYDAAGNAGIIDIRLKKGKTTGTNGNISLSYGQGIYAKLNPSLNFNSKHKNLNVFGAYNYAYREDFNDLLIFRNFYDDNNAVTGGNNYDNFFRYHFNSHNARIGADYNLRSNIVVGFAANGIFSDGNISSNSVAQSFNAQQQKTGAFTTIGDNNPQRNNGSINLNYKHTLDTAGRELTADLDYARFTSDETQNYHTTYFDNDQNPSKAPYLLFGDLNGNLSIRSFKMDYTQPLKSIGAKLDAGIKSSWVKSDNDVKFFDRSNGGNVLDEGKSNRFIYEENINAAYLNVSGKWKKLSIQLGLRTENTNAKGVQVTNKDNFDRNYTQFFPSGYAGYAFNDKHDLGLSMSRRINRPSYRQLNPFKVFLDPLTSSAGNPFLNPEITNSFELTHTFKQQYTTKIGYSRTTDNILIVLSPDTDPNSVLQTGRNLAKFDYYNLSFGFPLTIGKWLNSTNNALLYYGKYKGDLVNTHLDVSRVSFSFNSSNSININPNTSLEVVGSYESRSYYGFLDVGSYWFVNIGAQRQLWEKKASIKLNVSDVFFTNQTNAVTKLTGYGETFIQKRDTRVITLSFNYKFGGSLSNGAKRKTGGAEEEKRRAG</sequence>
<dbReference type="PANTHER" id="PTHR40980:SF4">
    <property type="entry name" value="TONB-DEPENDENT RECEPTOR-LIKE BETA-BARREL DOMAIN-CONTAINING PROTEIN"/>
    <property type="match status" value="1"/>
</dbReference>
<reference evidence="5 6" key="1">
    <citation type="submission" date="2024-06" db="EMBL/GenBank/DDBJ databases">
        <title>Chitinophaga defluvii sp. nov., isolated from municipal sewage.</title>
        <authorList>
            <person name="Zhang L."/>
        </authorList>
    </citation>
    <scope>NUCLEOTIDE SEQUENCE [LARGE SCALE GENOMIC DNA]</scope>
    <source>
        <strain evidence="5 6">H8</strain>
    </source>
</reference>
<dbReference type="InterPro" id="IPR041700">
    <property type="entry name" value="OMP_b-brl_3"/>
</dbReference>